<dbReference type="InterPro" id="IPR011701">
    <property type="entry name" value="MFS"/>
</dbReference>
<evidence type="ECO:0000256" key="1">
    <source>
        <dbReference type="ARBA" id="ARBA00004651"/>
    </source>
</evidence>
<dbReference type="PANTHER" id="PTHR23528">
    <property type="match status" value="1"/>
</dbReference>
<keyword evidence="5 6" id="KW-0472">Membrane</keyword>
<gene>
    <name evidence="8" type="ORF">IAC58_02005</name>
</gene>
<keyword evidence="4 6" id="KW-1133">Transmembrane helix</keyword>
<feature type="transmembrane region" description="Helical" evidence="6">
    <location>
        <begin position="299"/>
        <end position="320"/>
    </location>
</feature>
<dbReference type="AlphaFoldDB" id="A0A9D9DID1"/>
<comment type="subcellular location">
    <subcellularLocation>
        <location evidence="1">Cell membrane</location>
        <topology evidence="1">Multi-pass membrane protein</topology>
    </subcellularLocation>
</comment>
<dbReference type="Pfam" id="PF07690">
    <property type="entry name" value="MFS_1"/>
    <property type="match status" value="1"/>
</dbReference>
<accession>A0A9D9DID1</accession>
<comment type="caution">
    <text evidence="8">The sequence shown here is derived from an EMBL/GenBank/DDBJ whole genome shotgun (WGS) entry which is preliminary data.</text>
</comment>
<dbReference type="PROSITE" id="PS50850">
    <property type="entry name" value="MFS"/>
    <property type="match status" value="1"/>
</dbReference>
<dbReference type="GO" id="GO:0005886">
    <property type="term" value="C:plasma membrane"/>
    <property type="evidence" value="ECO:0007669"/>
    <property type="project" value="UniProtKB-SubCell"/>
</dbReference>
<dbReference type="InterPro" id="IPR020846">
    <property type="entry name" value="MFS_dom"/>
</dbReference>
<evidence type="ECO:0000256" key="6">
    <source>
        <dbReference type="SAM" id="Phobius"/>
    </source>
</evidence>
<proteinExistence type="predicted"/>
<feature type="domain" description="Major facilitator superfamily (MFS) profile" evidence="7">
    <location>
        <begin position="19"/>
        <end position="453"/>
    </location>
</feature>
<name>A0A9D9DID1_9BACL</name>
<evidence type="ECO:0000259" key="7">
    <source>
        <dbReference type="PROSITE" id="PS50850"/>
    </source>
</evidence>
<feature type="transmembrane region" description="Helical" evidence="6">
    <location>
        <begin position="260"/>
        <end position="279"/>
    </location>
</feature>
<reference evidence="8" key="2">
    <citation type="journal article" date="2021" name="PeerJ">
        <title>Extensive microbial diversity within the chicken gut microbiome revealed by metagenomics and culture.</title>
        <authorList>
            <person name="Gilroy R."/>
            <person name="Ravi A."/>
            <person name="Getino M."/>
            <person name="Pursley I."/>
            <person name="Horton D.L."/>
            <person name="Alikhan N.F."/>
            <person name="Baker D."/>
            <person name="Gharbi K."/>
            <person name="Hall N."/>
            <person name="Watson M."/>
            <person name="Adriaenssens E.M."/>
            <person name="Foster-Nyarko E."/>
            <person name="Jarju S."/>
            <person name="Secka A."/>
            <person name="Antonio M."/>
            <person name="Oren A."/>
            <person name="Chaudhuri R.R."/>
            <person name="La Ragione R."/>
            <person name="Hildebrand F."/>
            <person name="Pallen M.J."/>
        </authorList>
    </citation>
    <scope>NUCLEOTIDE SEQUENCE</scope>
    <source>
        <strain evidence="8">11159</strain>
    </source>
</reference>
<feature type="transmembrane region" description="Helical" evidence="6">
    <location>
        <begin position="401"/>
        <end position="423"/>
    </location>
</feature>
<evidence type="ECO:0000313" key="9">
    <source>
        <dbReference type="Proteomes" id="UP000823613"/>
    </source>
</evidence>
<organism evidence="8 9">
    <name type="scientific">Candidatus Onthovivens merdipullorum</name>
    <dbReference type="NCBI Taxonomy" id="2840889"/>
    <lineage>
        <taxon>Bacteria</taxon>
        <taxon>Bacillati</taxon>
        <taxon>Bacillota</taxon>
        <taxon>Bacilli</taxon>
        <taxon>Bacillales</taxon>
        <taxon>Candidatus Onthovivens</taxon>
    </lineage>
</organism>
<feature type="transmembrane region" description="Helical" evidence="6">
    <location>
        <begin position="202"/>
        <end position="222"/>
    </location>
</feature>
<feature type="transmembrane region" description="Helical" evidence="6">
    <location>
        <begin position="121"/>
        <end position="139"/>
    </location>
</feature>
<dbReference type="InterPro" id="IPR036259">
    <property type="entry name" value="MFS_trans_sf"/>
</dbReference>
<feature type="transmembrane region" description="Helical" evidence="6">
    <location>
        <begin position="95"/>
        <end position="115"/>
    </location>
</feature>
<keyword evidence="3 6" id="KW-0812">Transmembrane</keyword>
<sequence>MEKVNNTSPLKLNIKRTCLIGFAFFGILLLWQVYDSICPTLLTELFMDVFNATSEEEVQYLVGIMMAFDNLAALILLPIFGNLSDKTKSPIGKRMPYILVGTFVCAVAFPFIPILFHYHNLVGMIIMMFIVVIFMMMYRNPAVSLMPDMTPKPLRSRANGIINIMGYIGGAFGTVVCIIFSLSNYLSGKGSWEYNNIWAIEAPFLIASVLMVVSALVLFFTVKENKIALEVKDEMSRGEALSELEEKVDDDKPLSKANKIMLILILVAEFFWFMADNGISTYMTNYTIYYLGANSSANMINTIVGGVGSVIGFAIGGVIASKISRKWTIVGGIGIVLSSYLLWMILGFSVPSLHEDSGTFPVYLYIIWFIKGFGFSLIHVNSYPMVVELTNSKKIGKFTGLYYASSMGAQTLTPILLGLILLAPESTFGILPIYGLCCIALALIIFLFIKNVKPVKTNFKKGLDSLGDNDL</sequence>
<dbReference type="GO" id="GO:0022857">
    <property type="term" value="F:transmembrane transporter activity"/>
    <property type="evidence" value="ECO:0007669"/>
    <property type="project" value="InterPro"/>
</dbReference>
<feature type="transmembrane region" description="Helical" evidence="6">
    <location>
        <begin position="362"/>
        <end position="380"/>
    </location>
</feature>
<dbReference type="Proteomes" id="UP000823613">
    <property type="component" value="Unassembled WGS sequence"/>
</dbReference>
<dbReference type="PANTHER" id="PTHR23528:SF1">
    <property type="entry name" value="MAJOR FACILITATOR SUPERFAMILY (MFS) PROFILE DOMAIN-CONTAINING PROTEIN"/>
    <property type="match status" value="1"/>
</dbReference>
<evidence type="ECO:0000256" key="5">
    <source>
        <dbReference type="ARBA" id="ARBA00023136"/>
    </source>
</evidence>
<dbReference type="SUPFAM" id="SSF103473">
    <property type="entry name" value="MFS general substrate transporter"/>
    <property type="match status" value="1"/>
</dbReference>
<feature type="transmembrane region" description="Helical" evidence="6">
    <location>
        <begin position="160"/>
        <end position="182"/>
    </location>
</feature>
<reference evidence="8" key="1">
    <citation type="submission" date="2020-10" db="EMBL/GenBank/DDBJ databases">
        <authorList>
            <person name="Gilroy R."/>
        </authorList>
    </citation>
    <scope>NUCLEOTIDE SEQUENCE</scope>
    <source>
        <strain evidence="8">11159</strain>
    </source>
</reference>
<feature type="transmembrane region" description="Helical" evidence="6">
    <location>
        <begin position="429"/>
        <end position="449"/>
    </location>
</feature>
<feature type="transmembrane region" description="Helical" evidence="6">
    <location>
        <begin position="327"/>
        <end position="350"/>
    </location>
</feature>
<dbReference type="Gene3D" id="1.20.1250.20">
    <property type="entry name" value="MFS general substrate transporter like domains"/>
    <property type="match status" value="2"/>
</dbReference>
<dbReference type="EMBL" id="JADIMY010000043">
    <property type="protein sequence ID" value="MBO8427318.1"/>
    <property type="molecule type" value="Genomic_DNA"/>
</dbReference>
<evidence type="ECO:0000256" key="3">
    <source>
        <dbReference type="ARBA" id="ARBA00022692"/>
    </source>
</evidence>
<feature type="transmembrane region" description="Helical" evidence="6">
    <location>
        <begin position="59"/>
        <end position="83"/>
    </location>
</feature>
<protein>
    <submittedName>
        <fullName evidence="8">MFS transporter</fullName>
    </submittedName>
</protein>
<keyword evidence="2" id="KW-0813">Transport</keyword>
<evidence type="ECO:0000313" key="8">
    <source>
        <dbReference type="EMBL" id="MBO8427318.1"/>
    </source>
</evidence>
<evidence type="ECO:0000256" key="4">
    <source>
        <dbReference type="ARBA" id="ARBA00022989"/>
    </source>
</evidence>
<evidence type="ECO:0000256" key="2">
    <source>
        <dbReference type="ARBA" id="ARBA00022448"/>
    </source>
</evidence>